<comment type="caution">
    <text evidence="2">The sequence shown here is derived from an EMBL/GenBank/DDBJ whole genome shotgun (WGS) entry which is preliminary data.</text>
</comment>
<evidence type="ECO:0000313" key="3">
    <source>
        <dbReference type="Proteomes" id="UP000604825"/>
    </source>
</evidence>
<reference evidence="2" key="1">
    <citation type="submission" date="2020-10" db="EMBL/GenBank/DDBJ databases">
        <authorList>
            <person name="Han B."/>
            <person name="Lu T."/>
            <person name="Zhao Q."/>
            <person name="Huang X."/>
            <person name="Zhao Y."/>
        </authorList>
    </citation>
    <scope>NUCLEOTIDE SEQUENCE</scope>
</reference>
<dbReference type="InterPro" id="IPR011042">
    <property type="entry name" value="6-blade_b-propeller_TolB-like"/>
</dbReference>
<name>A0A811NC94_9POAL</name>
<gene>
    <name evidence="2" type="ORF">NCGR_LOCUS15400</name>
</gene>
<keyword evidence="3" id="KW-1185">Reference proteome</keyword>
<dbReference type="AlphaFoldDB" id="A0A811NC94"/>
<dbReference type="PANTHER" id="PTHR32161:SF9">
    <property type="entry name" value="TOLB PROTEIN-LIKE PROTEIN"/>
    <property type="match status" value="1"/>
</dbReference>
<dbReference type="Gene3D" id="2.120.10.30">
    <property type="entry name" value="TolB, C-terminal domain"/>
    <property type="match status" value="1"/>
</dbReference>
<accession>A0A811NC94</accession>
<dbReference type="OrthoDB" id="1723483at2759"/>
<organism evidence="2 3">
    <name type="scientific">Miscanthus lutarioriparius</name>
    <dbReference type="NCBI Taxonomy" id="422564"/>
    <lineage>
        <taxon>Eukaryota</taxon>
        <taxon>Viridiplantae</taxon>
        <taxon>Streptophyta</taxon>
        <taxon>Embryophyta</taxon>
        <taxon>Tracheophyta</taxon>
        <taxon>Spermatophyta</taxon>
        <taxon>Magnoliopsida</taxon>
        <taxon>Liliopsida</taxon>
        <taxon>Poales</taxon>
        <taxon>Poaceae</taxon>
        <taxon>PACMAD clade</taxon>
        <taxon>Panicoideae</taxon>
        <taxon>Andropogonodae</taxon>
        <taxon>Andropogoneae</taxon>
        <taxon>Saccharinae</taxon>
        <taxon>Miscanthus</taxon>
    </lineage>
</organism>
<dbReference type="SUPFAM" id="SSF69304">
    <property type="entry name" value="Tricorn protease N-terminal domain"/>
    <property type="match status" value="1"/>
</dbReference>
<dbReference type="EMBL" id="CAJGYO010000004">
    <property type="protein sequence ID" value="CAD6222878.1"/>
    <property type="molecule type" value="Genomic_DNA"/>
</dbReference>
<dbReference type="Proteomes" id="UP000604825">
    <property type="component" value="Unassembled WGS sequence"/>
</dbReference>
<feature type="region of interest" description="Disordered" evidence="1">
    <location>
        <begin position="252"/>
        <end position="316"/>
    </location>
</feature>
<protein>
    <submittedName>
        <fullName evidence="2">Uncharacterized protein</fullName>
    </submittedName>
</protein>
<proteinExistence type="predicted"/>
<evidence type="ECO:0000313" key="2">
    <source>
        <dbReference type="EMBL" id="CAD6222878.1"/>
    </source>
</evidence>
<sequence length="316" mass="33457">MEPAGTIVFASVGVTNFGFDVFSVAVPEPASADAEASVSAVELDERRHTDGVSVNFNAQFADNDGDAVAFVSERTGAASLFLSRPGSERPEPLLATEGSLFHDRPTVRGGRVYFVSAHEKPDRPFQSWAAVYAARVGADGKEGKPERLTPRGVVDMSPAVSASGDLVAVASYGDRPWAFDFRVLETEVAVFRVADPSRPAAVVAPLGGWPAARARRLLLPPRHGTTVVGVFSVSSPGHAPAHGPEARVTHWPAALHHPPHPPPSAAAAVDHGRHAGGRAGRSQPRRDGRFSRQPAVRESSDRRERSASPALRSSSI</sequence>
<dbReference type="PANTHER" id="PTHR32161">
    <property type="entry name" value="DPP6 N-TERMINAL DOMAIN-LIKE PROTEIN"/>
    <property type="match status" value="1"/>
</dbReference>
<evidence type="ECO:0000256" key="1">
    <source>
        <dbReference type="SAM" id="MobiDB-lite"/>
    </source>
</evidence>